<organism evidence="2 3">
    <name type="scientific">Fusarium mangiferae</name>
    <name type="common">Mango malformation disease fungus</name>
    <dbReference type="NCBI Taxonomy" id="192010"/>
    <lineage>
        <taxon>Eukaryota</taxon>
        <taxon>Fungi</taxon>
        <taxon>Dikarya</taxon>
        <taxon>Ascomycota</taxon>
        <taxon>Pezizomycotina</taxon>
        <taxon>Sordariomycetes</taxon>
        <taxon>Hypocreomycetidae</taxon>
        <taxon>Hypocreales</taxon>
        <taxon>Nectriaceae</taxon>
        <taxon>Fusarium</taxon>
        <taxon>Fusarium fujikuroi species complex</taxon>
    </lineage>
</organism>
<comment type="caution">
    <text evidence="2">The sequence shown here is derived from an EMBL/GenBank/DDBJ whole genome shotgun (WGS) entry which is preliminary data.</text>
</comment>
<feature type="compositionally biased region" description="Low complexity" evidence="1">
    <location>
        <begin position="48"/>
        <end position="60"/>
    </location>
</feature>
<dbReference type="VEuPathDB" id="FungiDB:FMAN_09937"/>
<feature type="compositionally biased region" description="Polar residues" evidence="1">
    <location>
        <begin position="83"/>
        <end position="97"/>
    </location>
</feature>
<dbReference type="GeneID" id="65089194"/>
<sequence>MPKINNNNGQDRRSRRHDPLGRAPERTVKREESPQQGMDSLSVAQCVSRPSETRSSTPRGGRPGQRGRGGYPNVGVRGAHGGHSSNRPSSSMYWNQPQPESETVYKYSEMAWMTRVCTADGVPATKLTPSGPAGGFGNNWYTDTADNGLWIHSETGLGLDNMAKRLKEDNPTAVGFNITMSAIIPDKFEAIERDHTQKVVMNNDFGDKDGKSVGLFGRNIQAPSEKKHVVPQWCKLCGSKYHTLTDCIMRGYKGHVTGCPICNEQKHAVDSCEQFKAISLQEKVKILVQQRANMPPLKTSTPWWEYLHEFCNGDEFVPNIVLGFPWSQKFCRDIGYKGMEKIQEAFDAYPERWYDLARDPRPPHLTRRRWQAGHLDWAGNLNVKTPTNAYHSDNGEQFLDDDGHRS</sequence>
<accession>A0A1L7TZ22</accession>
<name>A0A1L7TZ22_FUSMA</name>
<evidence type="ECO:0000313" key="3">
    <source>
        <dbReference type="Proteomes" id="UP000184255"/>
    </source>
</evidence>
<feature type="compositionally biased region" description="Polar residues" evidence="1">
    <location>
        <begin position="34"/>
        <end position="45"/>
    </location>
</feature>
<gene>
    <name evidence="2" type="ORF">FMAN_09937</name>
</gene>
<feature type="region of interest" description="Disordered" evidence="1">
    <location>
        <begin position="1"/>
        <end position="97"/>
    </location>
</feature>
<feature type="region of interest" description="Disordered" evidence="1">
    <location>
        <begin position="386"/>
        <end position="406"/>
    </location>
</feature>
<proteinExistence type="predicted"/>
<dbReference type="Proteomes" id="UP000184255">
    <property type="component" value="Unassembled WGS sequence"/>
</dbReference>
<dbReference type="RefSeq" id="XP_041686423.1">
    <property type="nucleotide sequence ID" value="XM_041820554.1"/>
</dbReference>
<feature type="compositionally biased region" description="Basic and acidic residues" evidence="1">
    <location>
        <begin position="17"/>
        <end position="33"/>
    </location>
</feature>
<reference evidence="3" key="1">
    <citation type="journal article" date="2016" name="Genome Biol. Evol.">
        <title>Comparative 'omics' of the Fusarium fujikuroi species complex highlights differences in genetic potential and metabolite synthesis.</title>
        <authorList>
            <person name="Niehaus E.-M."/>
            <person name="Muensterkoetter M."/>
            <person name="Proctor R.H."/>
            <person name="Brown D.W."/>
            <person name="Sharon A."/>
            <person name="Idan Y."/>
            <person name="Oren-Young L."/>
            <person name="Sieber C.M."/>
            <person name="Novak O."/>
            <person name="Pencik A."/>
            <person name="Tarkowska D."/>
            <person name="Hromadova K."/>
            <person name="Freeman S."/>
            <person name="Maymon M."/>
            <person name="Elazar M."/>
            <person name="Youssef S.A."/>
            <person name="El-Shabrawy E.S.M."/>
            <person name="Shalaby A.B.A."/>
            <person name="Houterman P."/>
            <person name="Brock N.L."/>
            <person name="Burkhardt I."/>
            <person name="Tsavkelova E.A."/>
            <person name="Dickschat J.S."/>
            <person name="Galuszka P."/>
            <person name="Gueldener U."/>
            <person name="Tudzynski B."/>
        </authorList>
    </citation>
    <scope>NUCLEOTIDE SEQUENCE [LARGE SCALE GENOMIC DNA]</scope>
    <source>
        <strain evidence="3">MRC7560</strain>
    </source>
</reference>
<keyword evidence="3" id="KW-1185">Reference proteome</keyword>
<dbReference type="EMBL" id="FCQH01000011">
    <property type="protein sequence ID" value="CVL00521.1"/>
    <property type="molecule type" value="Genomic_DNA"/>
</dbReference>
<protein>
    <submittedName>
        <fullName evidence="2">Uncharacterized protein</fullName>
    </submittedName>
</protein>
<evidence type="ECO:0000256" key="1">
    <source>
        <dbReference type="SAM" id="MobiDB-lite"/>
    </source>
</evidence>
<dbReference type="AlphaFoldDB" id="A0A1L7TZ22"/>
<feature type="compositionally biased region" description="Gly residues" evidence="1">
    <location>
        <begin position="61"/>
        <end position="72"/>
    </location>
</feature>
<evidence type="ECO:0000313" key="2">
    <source>
        <dbReference type="EMBL" id="CVL00521.1"/>
    </source>
</evidence>